<evidence type="ECO:0000259" key="7">
    <source>
        <dbReference type="Pfam" id="PF23598"/>
    </source>
</evidence>
<organism evidence="8">
    <name type="scientific">Eucalyptus grandis</name>
    <name type="common">Flooded gum</name>
    <dbReference type="NCBI Taxonomy" id="71139"/>
    <lineage>
        <taxon>Eukaryota</taxon>
        <taxon>Viridiplantae</taxon>
        <taxon>Streptophyta</taxon>
        <taxon>Embryophyta</taxon>
        <taxon>Tracheophyta</taxon>
        <taxon>Spermatophyta</taxon>
        <taxon>Magnoliopsida</taxon>
        <taxon>eudicotyledons</taxon>
        <taxon>Gunneridae</taxon>
        <taxon>Pentapetalae</taxon>
        <taxon>rosids</taxon>
        <taxon>malvids</taxon>
        <taxon>Myrtales</taxon>
        <taxon>Myrtaceae</taxon>
        <taxon>Myrtoideae</taxon>
        <taxon>Eucalypteae</taxon>
        <taxon>Eucalyptus</taxon>
    </lineage>
</organism>
<feature type="domain" description="Disease resistance N-terminal" evidence="5">
    <location>
        <begin position="17"/>
        <end position="84"/>
    </location>
</feature>
<evidence type="ECO:0000259" key="6">
    <source>
        <dbReference type="Pfam" id="PF23559"/>
    </source>
</evidence>
<dbReference type="PANTHER" id="PTHR23155:SF1205">
    <property type="entry name" value="DISEASE RESISTANCE PROTEIN RPM1"/>
    <property type="match status" value="1"/>
</dbReference>
<protein>
    <submittedName>
        <fullName evidence="8">Uncharacterized protein</fullName>
    </submittedName>
</protein>
<dbReference type="Gene3D" id="3.80.10.10">
    <property type="entry name" value="Ribonuclease Inhibitor"/>
    <property type="match status" value="2"/>
</dbReference>
<dbReference type="Gene3D" id="1.20.5.4130">
    <property type="match status" value="1"/>
</dbReference>
<evidence type="ECO:0000259" key="5">
    <source>
        <dbReference type="Pfam" id="PF18052"/>
    </source>
</evidence>
<dbReference type="SUPFAM" id="SSF52540">
    <property type="entry name" value="P-loop containing nucleoside triphosphate hydrolases"/>
    <property type="match status" value="1"/>
</dbReference>
<dbReference type="InParanoid" id="A0A059C2Z8"/>
<evidence type="ECO:0000256" key="3">
    <source>
        <dbReference type="ARBA" id="ARBA00022821"/>
    </source>
</evidence>
<keyword evidence="2" id="KW-0547">Nucleotide-binding</keyword>
<gene>
    <name evidence="8" type="ORF">EUGRSUZ_E01281</name>
</gene>
<dbReference type="InterPro" id="IPR002182">
    <property type="entry name" value="NB-ARC"/>
</dbReference>
<dbReference type="InterPro" id="IPR055414">
    <property type="entry name" value="LRR_R13L4/SHOC2-like"/>
</dbReference>
<dbReference type="Pfam" id="PF23598">
    <property type="entry name" value="LRR_14"/>
    <property type="match status" value="1"/>
</dbReference>
<dbReference type="Pfam" id="PF23559">
    <property type="entry name" value="WHD_DRP"/>
    <property type="match status" value="1"/>
</dbReference>
<dbReference type="InterPro" id="IPR041118">
    <property type="entry name" value="Rx_N"/>
</dbReference>
<dbReference type="Pfam" id="PF18052">
    <property type="entry name" value="Rx_N"/>
    <property type="match status" value="1"/>
</dbReference>
<dbReference type="STRING" id="71139.A0A059C2Z8"/>
<reference evidence="8" key="1">
    <citation type="submission" date="2013-07" db="EMBL/GenBank/DDBJ databases">
        <title>The genome of Eucalyptus grandis.</title>
        <authorList>
            <person name="Schmutz J."/>
            <person name="Hayes R."/>
            <person name="Myburg A."/>
            <person name="Tuskan G."/>
            <person name="Grattapaglia D."/>
            <person name="Rokhsar D.S."/>
        </authorList>
    </citation>
    <scope>NUCLEOTIDE SEQUENCE</scope>
    <source>
        <tissue evidence="8">Leaf extractions</tissue>
    </source>
</reference>
<feature type="domain" description="Disease resistance R13L4/SHOC-2-like LRR" evidence="7">
    <location>
        <begin position="696"/>
        <end position="893"/>
    </location>
</feature>
<dbReference type="GO" id="GO:0006952">
    <property type="term" value="P:defense response"/>
    <property type="evidence" value="ECO:0007669"/>
    <property type="project" value="UniProtKB-KW"/>
</dbReference>
<dbReference type="Gramene" id="KCW72833">
    <property type="protein sequence ID" value="KCW72833"/>
    <property type="gene ID" value="EUGRSUZ_E01281"/>
</dbReference>
<dbReference type="PANTHER" id="PTHR23155">
    <property type="entry name" value="DISEASE RESISTANCE PROTEIN RP"/>
    <property type="match status" value="1"/>
</dbReference>
<dbReference type="AlphaFoldDB" id="A0A059C2Z8"/>
<dbReference type="InterPro" id="IPR032675">
    <property type="entry name" value="LRR_dom_sf"/>
</dbReference>
<dbReference type="EMBL" id="KK198757">
    <property type="protein sequence ID" value="KCW72833.1"/>
    <property type="molecule type" value="Genomic_DNA"/>
</dbReference>
<keyword evidence="3" id="KW-0611">Plant defense</keyword>
<dbReference type="Pfam" id="PF00931">
    <property type="entry name" value="NB-ARC"/>
    <property type="match status" value="1"/>
</dbReference>
<evidence type="ECO:0000256" key="2">
    <source>
        <dbReference type="ARBA" id="ARBA00022741"/>
    </source>
</evidence>
<evidence type="ECO:0000313" key="8">
    <source>
        <dbReference type="EMBL" id="KCW72833.1"/>
    </source>
</evidence>
<dbReference type="SUPFAM" id="SSF52058">
    <property type="entry name" value="L domain-like"/>
    <property type="match status" value="1"/>
</dbReference>
<sequence length="971" mass="111688">MGDIVSPLLNLVPFLLGQLEKEVNISAEAEEKFQRLKESIEDIELFLKKANSMEVITEDLKVSVKRARKFLYVCEDAIDAFTRRPMNSTRESFISVLYNHYKRRNFDSEARHILQKRDNYIFTINVESGDALSSSAGHLSSSIAYSDRSDKFLVGIDQPKKDLVRLICKPERPKAIFVHGPRGVGKTSLVGAALRDEGVKLLCKYYVWIEDLGSCELSAAALMEANTKMWDLSSAEKKNPQDHKLKEAFEHIEKDTALKEKSWALVMDDASRVNVFMYLESHLNRTCPIVLVTTRVRSLQSSSVHFFKSIKAEYISYEFECVLLTKKDSRSLFQKNIHQENIHGDVYECILEKFSGLPLEILATCELLNRRRPSATGALYCASLSGSLGDELLSSGYEGGPIRRKRAPRTDPLLDVRACLFYLSVFPLKHPIRCSTMMRLWMAERFIKQKGAQTVQEKAEETLERLLDHYEILEKEKTSYGKVKTCGLPPIWHQQIISESVDQEIAMIVDRPDRPWPENIWHLSIHGDMDITDRWLEHLLSLLVFNTVHYNPLQDLLMKAKRLKVLDLQSYLTEQEKNDRRLSPVLPEIFKLKYLRYLSLRGSWVKDITGEMINHLTYLETLDLRDTLVYALPELQLKALRHLLISKREAVESAPVVGSARVESARPKLKIIRIWRSCAESLKRVLTRTNRKLGVKASSNLGDLTSLQKLCMIEVEPVEREEWLNKLGKLINLQKLGLSKLKDTDWKPLCLSIQKLTKLVVLHLIAAEGQKIVLSERDGWKAHEFLQRVHLTGHLEISPDWNILPRHRLVKLVLKGSLLETDPLRQLGDFPCLKHLELENAFDFHEIKFEEGKFEKLCFLGLSNFGELKSIRVLEKALWSLERLYIDRCTSLREVPDLITLLIRKFKCLEYCEMHDEFGIWARQLESSEAPADMKVESLIWNGPIRVVENVRGAEGQGGPIMREHLEKSSP</sequence>
<keyword evidence="1" id="KW-0677">Repeat</keyword>
<feature type="domain" description="Disease resistance protein winged helix" evidence="6">
    <location>
        <begin position="425"/>
        <end position="487"/>
    </location>
</feature>
<dbReference type="InterPro" id="IPR044974">
    <property type="entry name" value="Disease_R_plants"/>
</dbReference>
<accession>A0A059C2Z8</accession>
<evidence type="ECO:0000256" key="1">
    <source>
        <dbReference type="ARBA" id="ARBA00022737"/>
    </source>
</evidence>
<name>A0A059C2Z8_EUCGR</name>
<dbReference type="GO" id="GO:0043531">
    <property type="term" value="F:ADP binding"/>
    <property type="evidence" value="ECO:0007669"/>
    <property type="project" value="InterPro"/>
</dbReference>
<evidence type="ECO:0000259" key="4">
    <source>
        <dbReference type="Pfam" id="PF00931"/>
    </source>
</evidence>
<dbReference type="PRINTS" id="PR00364">
    <property type="entry name" value="DISEASERSIST"/>
</dbReference>
<dbReference type="Gene3D" id="3.40.50.300">
    <property type="entry name" value="P-loop containing nucleotide triphosphate hydrolases"/>
    <property type="match status" value="1"/>
</dbReference>
<proteinExistence type="predicted"/>
<dbReference type="InterPro" id="IPR027417">
    <property type="entry name" value="P-loop_NTPase"/>
</dbReference>
<dbReference type="GO" id="GO:0051707">
    <property type="term" value="P:response to other organism"/>
    <property type="evidence" value="ECO:0007669"/>
    <property type="project" value="UniProtKB-ARBA"/>
</dbReference>
<feature type="domain" description="NB-ARC" evidence="4">
    <location>
        <begin position="163"/>
        <end position="339"/>
    </location>
</feature>
<dbReference type="InterPro" id="IPR058922">
    <property type="entry name" value="WHD_DRP"/>
</dbReference>